<dbReference type="GeneID" id="118404954"/>
<evidence type="ECO:0000256" key="3">
    <source>
        <dbReference type="ARBA" id="ARBA00012755"/>
    </source>
</evidence>
<evidence type="ECO:0000313" key="10">
    <source>
        <dbReference type="RefSeq" id="XP_035660258.1"/>
    </source>
</evidence>
<dbReference type="InterPro" id="IPR013780">
    <property type="entry name" value="Glyco_hydro_b"/>
</dbReference>
<dbReference type="Pfam" id="PF17801">
    <property type="entry name" value="Melibiase_C"/>
    <property type="match status" value="1"/>
</dbReference>
<dbReference type="GO" id="GO:0005975">
    <property type="term" value="P:carbohydrate metabolic process"/>
    <property type="evidence" value="ECO:0007669"/>
    <property type="project" value="InterPro"/>
</dbReference>
<evidence type="ECO:0000256" key="1">
    <source>
        <dbReference type="ARBA" id="ARBA00001255"/>
    </source>
</evidence>
<evidence type="ECO:0000256" key="4">
    <source>
        <dbReference type="ARBA" id="ARBA00022729"/>
    </source>
</evidence>
<dbReference type="RefSeq" id="XP_035660256.1">
    <property type="nucleotide sequence ID" value="XM_035804363.1"/>
</dbReference>
<evidence type="ECO:0000313" key="8">
    <source>
        <dbReference type="Proteomes" id="UP000001554"/>
    </source>
</evidence>
<dbReference type="SUPFAM" id="SSF51011">
    <property type="entry name" value="Glycosyl hydrolase domain"/>
    <property type="match status" value="1"/>
</dbReference>
<evidence type="ECO:0000259" key="7">
    <source>
        <dbReference type="Pfam" id="PF17801"/>
    </source>
</evidence>
<dbReference type="Gene3D" id="3.20.20.70">
    <property type="entry name" value="Aldolase class I"/>
    <property type="match status" value="1"/>
</dbReference>
<proteinExistence type="inferred from homology"/>
<evidence type="ECO:0000256" key="2">
    <source>
        <dbReference type="ARBA" id="ARBA00009743"/>
    </source>
</evidence>
<dbReference type="PANTHER" id="PTHR11452:SF42">
    <property type="entry name" value="ALPHA-GALACTOSIDASE"/>
    <property type="match status" value="1"/>
</dbReference>
<accession>A0A9J7HIW2</accession>
<dbReference type="InterPro" id="IPR041233">
    <property type="entry name" value="Melibiase_C"/>
</dbReference>
<comment type="similarity">
    <text evidence="2">Belongs to the glycosyl hydrolase 27 family.</text>
</comment>
<keyword evidence="6" id="KW-0326">Glycosidase</keyword>
<dbReference type="Pfam" id="PF16499">
    <property type="entry name" value="Melibiase_2"/>
    <property type="match status" value="1"/>
</dbReference>
<protein>
    <recommendedName>
        <fullName evidence="3">alpha-galactosidase</fullName>
        <ecNumber evidence="3">3.2.1.22</ecNumber>
    </recommendedName>
</protein>
<dbReference type="InterPro" id="IPR002241">
    <property type="entry name" value="Glyco_hydro_27"/>
</dbReference>
<keyword evidence="4" id="KW-0732">Signal</keyword>
<dbReference type="SUPFAM" id="SSF51445">
    <property type="entry name" value="(Trans)glycosidases"/>
    <property type="match status" value="1"/>
</dbReference>
<dbReference type="InterPro" id="IPR017853">
    <property type="entry name" value="GH"/>
</dbReference>
<dbReference type="OMA" id="QWASWGV"/>
<dbReference type="PANTHER" id="PTHR11452">
    <property type="entry name" value="ALPHA-GALACTOSIDASE/ALPHA-N-ACETYLGALACTOSAMINIDASE"/>
    <property type="match status" value="1"/>
</dbReference>
<evidence type="ECO:0000256" key="5">
    <source>
        <dbReference type="ARBA" id="ARBA00022801"/>
    </source>
</evidence>
<keyword evidence="8" id="KW-1185">Reference proteome</keyword>
<gene>
    <name evidence="9 10" type="primary">LOC118404954</name>
</gene>
<dbReference type="Proteomes" id="UP000001554">
    <property type="component" value="Chromosome 2"/>
</dbReference>
<dbReference type="OrthoDB" id="5795902at2759"/>
<evidence type="ECO:0000313" key="9">
    <source>
        <dbReference type="RefSeq" id="XP_035660256.1"/>
    </source>
</evidence>
<keyword evidence="5" id="KW-0378">Hydrolase</keyword>
<evidence type="ECO:0000256" key="6">
    <source>
        <dbReference type="ARBA" id="ARBA00023295"/>
    </source>
</evidence>
<feature type="domain" description="Alpha galactosidase C-terminal" evidence="7">
    <location>
        <begin position="380"/>
        <end position="444"/>
    </location>
</feature>
<organism evidence="8 10">
    <name type="scientific">Branchiostoma floridae</name>
    <name type="common">Florida lancelet</name>
    <name type="synonym">Amphioxus</name>
    <dbReference type="NCBI Taxonomy" id="7739"/>
    <lineage>
        <taxon>Eukaryota</taxon>
        <taxon>Metazoa</taxon>
        <taxon>Chordata</taxon>
        <taxon>Cephalochordata</taxon>
        <taxon>Leptocardii</taxon>
        <taxon>Amphioxiformes</taxon>
        <taxon>Branchiostomatidae</taxon>
        <taxon>Branchiostoma</taxon>
    </lineage>
</organism>
<reference evidence="8" key="1">
    <citation type="journal article" date="2020" name="Nat. Ecol. Evol.">
        <title>Deeply conserved synteny resolves early events in vertebrate evolution.</title>
        <authorList>
            <person name="Simakov O."/>
            <person name="Marletaz F."/>
            <person name="Yue J.X."/>
            <person name="O'Connell B."/>
            <person name="Jenkins J."/>
            <person name="Brandt A."/>
            <person name="Calef R."/>
            <person name="Tung C.H."/>
            <person name="Huang T.K."/>
            <person name="Schmutz J."/>
            <person name="Satoh N."/>
            <person name="Yu J.K."/>
            <person name="Putnam N.H."/>
            <person name="Green R.E."/>
            <person name="Rokhsar D.S."/>
        </authorList>
    </citation>
    <scope>NUCLEOTIDE SEQUENCE [LARGE SCALE GENOMIC DNA]</scope>
    <source>
        <strain evidence="8">S238N-H82</strain>
    </source>
</reference>
<dbReference type="InterPro" id="IPR013785">
    <property type="entry name" value="Aldolase_TIM"/>
</dbReference>
<dbReference type="KEGG" id="bfo:118404954"/>
<reference evidence="9 10" key="2">
    <citation type="submission" date="2025-04" db="UniProtKB">
        <authorList>
            <consortium name="RefSeq"/>
        </authorList>
    </citation>
    <scope>IDENTIFICATION</scope>
    <source>
        <strain evidence="9 10">S238N-H82</strain>
        <tissue evidence="9 10">Testes</tissue>
    </source>
</reference>
<dbReference type="Gene3D" id="2.60.40.1180">
    <property type="entry name" value="Golgi alpha-mannosidase II"/>
    <property type="match status" value="1"/>
</dbReference>
<dbReference type="AlphaFoldDB" id="A0A9J7HIW2"/>
<dbReference type="CDD" id="cd14792">
    <property type="entry name" value="GH27"/>
    <property type="match status" value="1"/>
</dbReference>
<dbReference type="GO" id="GO:0004557">
    <property type="term" value="F:alpha-galactosidase activity"/>
    <property type="evidence" value="ECO:0007669"/>
    <property type="project" value="UniProtKB-EC"/>
</dbReference>
<comment type="catalytic activity">
    <reaction evidence="1">
        <text>Hydrolysis of terminal, non-reducing alpha-D-galactose residues in alpha-D-galactosides, including galactose oligosaccharides, galactomannans and galactolipids.</text>
        <dbReference type="EC" id="3.2.1.22"/>
    </reaction>
</comment>
<sequence>MEDSRQSLAILLMTTCCLGTCGWAPRGWNSYDSMDGYSTMLNESSVLQIAAAQRSQLLYYGYDHLVLDAGWFWNITASAPHLDDFGRPLPDPERFPSSKGTNGLEILARQVHDKGLKFGVWFLRGIPVQAVKDKLRVYGTQYTADQIALPATQCSWDNMNYGINTSHPAAMYYYRSITDMFSSWGVDFVKADCFYGGEIHKDEVALFSQAISRTTRTMTLSYSPGNGANVITAQWLVDNGYADMYRITADTWDSWTGASGIAKQFPAAAAHAKLIGAGDTYPDLDLLPLGHLGHLSGVHSPPRSTRLTTVEQRTAMTLWCMARSPLMFGGKLPTDDLTLGLLTHKELLRLHEFSMGNRQVYQAGDAVVWHAVSTKPVTFVEHYVAFFNLAVDHSLTVAVNFTDLGLPSGELYSVIDAWDSSNLGLYKDTFSATVYARGSGLYRVIKDLTPFS</sequence>
<dbReference type="EC" id="3.2.1.22" evidence="3"/>
<name>A0A9J7HIW2_BRAFL</name>
<dbReference type="RefSeq" id="XP_035660258.1">
    <property type="nucleotide sequence ID" value="XM_035804365.1"/>
</dbReference>